<protein>
    <recommendedName>
        <fullName evidence="1">FAR1 domain-containing protein</fullName>
    </recommendedName>
</protein>
<evidence type="ECO:0000259" key="1">
    <source>
        <dbReference type="Pfam" id="PF03101"/>
    </source>
</evidence>
<dbReference type="Proteomes" id="UP000807115">
    <property type="component" value="Chromosome 6"/>
</dbReference>
<accession>A0A921QRP5</accession>
<proteinExistence type="predicted"/>
<name>A0A921QRP5_SORBI</name>
<dbReference type="InterPro" id="IPR004330">
    <property type="entry name" value="FAR1_DNA_bnd_dom"/>
</dbReference>
<gene>
    <name evidence="2" type="ORF">BDA96_06G158400</name>
</gene>
<comment type="caution">
    <text evidence="2">The sequence shown here is derived from an EMBL/GenBank/DDBJ whole genome shotgun (WGS) entry which is preliminary data.</text>
</comment>
<dbReference type="AlphaFoldDB" id="A0A921QRP5"/>
<feature type="domain" description="FAR1" evidence="1">
    <location>
        <begin position="58"/>
        <end position="162"/>
    </location>
</feature>
<dbReference type="EMBL" id="CM027685">
    <property type="protein sequence ID" value="KAG0526591.1"/>
    <property type="molecule type" value="Genomic_DNA"/>
</dbReference>
<organism evidence="2 3">
    <name type="scientific">Sorghum bicolor</name>
    <name type="common">Sorghum</name>
    <name type="synonym">Sorghum vulgare</name>
    <dbReference type="NCBI Taxonomy" id="4558"/>
    <lineage>
        <taxon>Eukaryota</taxon>
        <taxon>Viridiplantae</taxon>
        <taxon>Streptophyta</taxon>
        <taxon>Embryophyta</taxon>
        <taxon>Tracheophyta</taxon>
        <taxon>Spermatophyta</taxon>
        <taxon>Magnoliopsida</taxon>
        <taxon>Liliopsida</taxon>
        <taxon>Poales</taxon>
        <taxon>Poaceae</taxon>
        <taxon>PACMAD clade</taxon>
        <taxon>Panicoideae</taxon>
        <taxon>Andropogonodae</taxon>
        <taxon>Andropogoneae</taxon>
        <taxon>Sorghinae</taxon>
        <taxon>Sorghum</taxon>
    </lineage>
</organism>
<reference evidence="2" key="1">
    <citation type="journal article" date="2019" name="BMC Genomics">
        <title>A new reference genome for Sorghum bicolor reveals high levels of sequence similarity between sweet and grain genotypes: implications for the genetics of sugar metabolism.</title>
        <authorList>
            <person name="Cooper E.A."/>
            <person name="Brenton Z.W."/>
            <person name="Flinn B.S."/>
            <person name="Jenkins J."/>
            <person name="Shu S."/>
            <person name="Flowers D."/>
            <person name="Luo F."/>
            <person name="Wang Y."/>
            <person name="Xia P."/>
            <person name="Barry K."/>
            <person name="Daum C."/>
            <person name="Lipzen A."/>
            <person name="Yoshinaga Y."/>
            <person name="Schmutz J."/>
            <person name="Saski C."/>
            <person name="Vermerris W."/>
            <person name="Kresovich S."/>
        </authorList>
    </citation>
    <scope>NUCLEOTIDE SEQUENCE</scope>
</reference>
<dbReference type="PANTHER" id="PTHR47482">
    <property type="entry name" value="OS11G0632001 PROTEIN"/>
    <property type="match status" value="1"/>
</dbReference>
<dbReference type="PANTHER" id="PTHR47482:SF5">
    <property type="entry name" value="FAR1 DOMAIN-CONTAINING PROTEIN"/>
    <property type="match status" value="1"/>
</dbReference>
<reference evidence="2" key="2">
    <citation type="submission" date="2020-10" db="EMBL/GenBank/DDBJ databases">
        <authorList>
            <person name="Cooper E.A."/>
            <person name="Brenton Z.W."/>
            <person name="Flinn B.S."/>
            <person name="Jenkins J."/>
            <person name="Shu S."/>
            <person name="Flowers D."/>
            <person name="Luo F."/>
            <person name="Wang Y."/>
            <person name="Xia P."/>
            <person name="Barry K."/>
            <person name="Daum C."/>
            <person name="Lipzen A."/>
            <person name="Yoshinaga Y."/>
            <person name="Schmutz J."/>
            <person name="Saski C."/>
            <person name="Vermerris W."/>
            <person name="Kresovich S."/>
        </authorList>
    </citation>
    <scope>NUCLEOTIDE SEQUENCE</scope>
</reference>
<sequence>MKEYDETNGSQELTEEEIEEFLRKEQEAIADGNNAYTNSKYTPQIGMLFNTREDAHHFFSFYGFIAGFEVVVTHTTRTTSKKRNNEIYKQEMRCHRYGKESKKKTPEEEEHDMMIHQAKGKGPKRKTNIQVKSNCLVLMEVKEENGKWKVVRLDLDHNHELSPDNRNQLFSGRKYMTDMEKAMIRTLNGNNIPTRKMIAILSYLRGNVTALPYKTKHVQNERTKINREIKGNDMNKVMQYFLKRVAEDQTFIYKFLVDEENKVERI</sequence>
<dbReference type="Pfam" id="PF03101">
    <property type="entry name" value="FAR1"/>
    <property type="match status" value="1"/>
</dbReference>
<evidence type="ECO:0000313" key="2">
    <source>
        <dbReference type="EMBL" id="KAG0526591.1"/>
    </source>
</evidence>
<evidence type="ECO:0000313" key="3">
    <source>
        <dbReference type="Proteomes" id="UP000807115"/>
    </source>
</evidence>